<reference evidence="1 2" key="1">
    <citation type="journal article" date="2022" name="Hortic Res">
        <title>A haplotype resolved chromosomal level avocado genome allows analysis of novel avocado genes.</title>
        <authorList>
            <person name="Nath O."/>
            <person name="Fletcher S.J."/>
            <person name="Hayward A."/>
            <person name="Shaw L.M."/>
            <person name="Masouleh A.K."/>
            <person name="Furtado A."/>
            <person name="Henry R.J."/>
            <person name="Mitter N."/>
        </authorList>
    </citation>
    <scope>NUCLEOTIDE SEQUENCE [LARGE SCALE GENOMIC DNA]</scope>
    <source>
        <strain evidence="2">cv. Hass</strain>
    </source>
</reference>
<protein>
    <submittedName>
        <fullName evidence="1">Uncharacterized protein</fullName>
    </submittedName>
</protein>
<name>A0ACC2KK53_PERAE</name>
<keyword evidence="2" id="KW-1185">Reference proteome</keyword>
<dbReference type="EMBL" id="CM056817">
    <property type="protein sequence ID" value="KAJ8621137.1"/>
    <property type="molecule type" value="Genomic_DNA"/>
</dbReference>
<proteinExistence type="predicted"/>
<organism evidence="1 2">
    <name type="scientific">Persea americana</name>
    <name type="common">Avocado</name>
    <dbReference type="NCBI Taxonomy" id="3435"/>
    <lineage>
        <taxon>Eukaryota</taxon>
        <taxon>Viridiplantae</taxon>
        <taxon>Streptophyta</taxon>
        <taxon>Embryophyta</taxon>
        <taxon>Tracheophyta</taxon>
        <taxon>Spermatophyta</taxon>
        <taxon>Magnoliopsida</taxon>
        <taxon>Magnoliidae</taxon>
        <taxon>Laurales</taxon>
        <taxon>Lauraceae</taxon>
        <taxon>Persea</taxon>
    </lineage>
</organism>
<accession>A0ACC2KK53</accession>
<dbReference type="Proteomes" id="UP001234297">
    <property type="component" value="Chromosome 9"/>
</dbReference>
<sequence>MALKFLNKKGWHTGSLRNIENVWKAEQKNDAEQRKLEELRKQIQEERERAEFRLLQEQAGLVPIQERLDFLYDSGLAVGKGGSEGFKALEAPPPQPPANNAEASSSKLGQQANVPGALFEDKPQSANDTWRKLHSDPLLLIRQREQEALSRIKNNPIQMAMIRKSAESKKKHKEEKHKKKEHTKHCKKSKHERYSSKQFDLEGSMSDRDEEGRKRGHQVSLHRKTSKREKHSFGGHSDSEGVTSEGEERRKRSHRVVERHKSLKREKPSQRGQSDSEGAMSEGEGRRKRSHQADRHQARGDQKNLKDNKHSSRGQSDSEGAMSDGEKRRHRSNQAGERHFPGPMHESENNHARIENHKRQQTAPKLSAEEKAARALEMQRDAELHEEQRWKRLKKASEADAREASRLSASGSRNFLDDAQRSVYGTKKGGSSTIEESVRRRTFYLQGKSEAHESNAFRR</sequence>
<gene>
    <name evidence="1" type="ORF">MRB53_029666</name>
</gene>
<evidence type="ECO:0000313" key="2">
    <source>
        <dbReference type="Proteomes" id="UP001234297"/>
    </source>
</evidence>
<comment type="caution">
    <text evidence="1">The sequence shown here is derived from an EMBL/GenBank/DDBJ whole genome shotgun (WGS) entry which is preliminary data.</text>
</comment>
<evidence type="ECO:0000313" key="1">
    <source>
        <dbReference type="EMBL" id="KAJ8621137.1"/>
    </source>
</evidence>